<sequence length="175" mass="20568">MGIPLDDDAFDALFRDYRYTAWRLETRTAYGKVDEDEPYQQWLSGKDPGIGWFEPWLRMMREELAKGKRMERVRIIDDPPSDYLRWELWATPYNLGVGEDIRYLPREHPVVAELPDEDFWIFDSRLLARFEFDGPDVIGVHLDDDPRAVVTALAARDAAWHHALTYTEYMATRVG</sequence>
<evidence type="ECO:0000313" key="3">
    <source>
        <dbReference type="Proteomes" id="UP000190637"/>
    </source>
</evidence>
<gene>
    <name evidence="2" type="ORF">SAMN02745673_04834</name>
</gene>
<accession>A0A1T4TDH8</accession>
<dbReference type="InterPro" id="IPR049244">
    <property type="entry name" value="DUF6879"/>
</dbReference>
<protein>
    <recommendedName>
        <fullName evidence="1">DUF6879 domain-containing protein</fullName>
    </recommendedName>
</protein>
<keyword evidence="3" id="KW-1185">Reference proteome</keyword>
<dbReference type="Proteomes" id="UP000190637">
    <property type="component" value="Unassembled WGS sequence"/>
</dbReference>
<dbReference type="RefSeq" id="WP_078764045.1">
    <property type="nucleotide sequence ID" value="NZ_FUWS01000019.1"/>
</dbReference>
<evidence type="ECO:0000259" key="1">
    <source>
        <dbReference type="Pfam" id="PF21806"/>
    </source>
</evidence>
<dbReference type="EMBL" id="FUWS01000019">
    <property type="protein sequence ID" value="SKA38467.1"/>
    <property type="molecule type" value="Genomic_DNA"/>
</dbReference>
<dbReference type="OrthoDB" id="3821358at2"/>
<proteinExistence type="predicted"/>
<reference evidence="2 3" key="1">
    <citation type="submission" date="2017-02" db="EMBL/GenBank/DDBJ databases">
        <authorList>
            <person name="Peterson S.W."/>
        </authorList>
    </citation>
    <scope>NUCLEOTIDE SEQUENCE [LARGE SCALE GENOMIC DNA]</scope>
    <source>
        <strain evidence="2 3">DSM 45154</strain>
    </source>
</reference>
<name>A0A1T4TDH8_9ACTN</name>
<dbReference type="Pfam" id="PF21806">
    <property type="entry name" value="DUF6879"/>
    <property type="match status" value="1"/>
</dbReference>
<evidence type="ECO:0000313" key="2">
    <source>
        <dbReference type="EMBL" id="SKA38467.1"/>
    </source>
</evidence>
<organism evidence="2 3">
    <name type="scientific">Marinactinospora thermotolerans DSM 45154</name>
    <dbReference type="NCBI Taxonomy" id="1122192"/>
    <lineage>
        <taxon>Bacteria</taxon>
        <taxon>Bacillati</taxon>
        <taxon>Actinomycetota</taxon>
        <taxon>Actinomycetes</taxon>
        <taxon>Streptosporangiales</taxon>
        <taxon>Nocardiopsidaceae</taxon>
        <taxon>Marinactinospora</taxon>
    </lineage>
</organism>
<dbReference type="STRING" id="1122192.SAMN02745673_04834"/>
<feature type="domain" description="DUF6879" evidence="1">
    <location>
        <begin position="8"/>
        <end position="170"/>
    </location>
</feature>
<dbReference type="AlphaFoldDB" id="A0A1T4TDH8"/>